<evidence type="ECO:0000256" key="12">
    <source>
        <dbReference type="ARBA" id="ARBA00032069"/>
    </source>
</evidence>
<dbReference type="EC" id="2.4.1.256" evidence="4"/>
<evidence type="ECO:0000256" key="5">
    <source>
        <dbReference type="ARBA" id="ARBA00018512"/>
    </source>
</evidence>
<keyword evidence="8 16" id="KW-0812">Transmembrane</keyword>
<protein>
    <recommendedName>
        <fullName evidence="5">Dol-P-Glc:Glc(2)Man(9)GlcNAc(2)-PP-Dol alpha-1,2-glucosyltransferase</fullName>
        <ecNumber evidence="4">2.4.1.256</ecNumber>
    </recommendedName>
    <alternativeName>
        <fullName evidence="12">Asparagine-linked glycosylation protein 10</fullName>
    </alternativeName>
</protein>
<dbReference type="Pfam" id="PF04922">
    <property type="entry name" value="DIE2_ALG10"/>
    <property type="match status" value="1"/>
</dbReference>
<evidence type="ECO:0000256" key="6">
    <source>
        <dbReference type="ARBA" id="ARBA00022676"/>
    </source>
</evidence>
<gene>
    <name evidence="17" type="ORF">ESCO_003918</name>
</gene>
<dbReference type="GO" id="GO:0106073">
    <property type="term" value="F:dolichyl pyrophosphate Glc2Man9GlcNAc2 alpha-1,2-glucosyltransferase activity"/>
    <property type="evidence" value="ECO:0007669"/>
    <property type="project" value="UniProtKB-EC"/>
</dbReference>
<evidence type="ECO:0000256" key="11">
    <source>
        <dbReference type="ARBA" id="ARBA00023136"/>
    </source>
</evidence>
<feature type="transmembrane region" description="Helical" evidence="16">
    <location>
        <begin position="45"/>
        <end position="65"/>
    </location>
</feature>
<dbReference type="GO" id="GO:0005789">
    <property type="term" value="C:endoplasmic reticulum membrane"/>
    <property type="evidence" value="ECO:0007669"/>
    <property type="project" value="UniProtKB-SubCell"/>
</dbReference>
<evidence type="ECO:0000256" key="14">
    <source>
        <dbReference type="ARBA" id="ARBA00048064"/>
    </source>
</evidence>
<feature type="transmembrane region" description="Helical" evidence="16">
    <location>
        <begin position="354"/>
        <end position="376"/>
    </location>
</feature>
<dbReference type="InterPro" id="IPR016900">
    <property type="entry name" value="Alg10"/>
</dbReference>
<comment type="caution">
    <text evidence="17">The sequence shown here is derived from an EMBL/GenBank/DDBJ whole genome shotgun (WGS) entry which is preliminary data.</text>
</comment>
<evidence type="ECO:0000256" key="1">
    <source>
        <dbReference type="ARBA" id="ARBA00004477"/>
    </source>
</evidence>
<feature type="transmembrane region" description="Helical" evidence="16">
    <location>
        <begin position="176"/>
        <end position="204"/>
    </location>
</feature>
<proteinExistence type="inferred from homology"/>
<feature type="region of interest" description="Disordered" evidence="15">
    <location>
        <begin position="474"/>
        <end position="503"/>
    </location>
</feature>
<sequence length="618" mass="67059">MDSTTPISGTSQVGLTTMAAGAAALAFLFYTSVIKAQGSHSSGPLGFRVFLSVCLYAATFLWLGLVSRIVPEPYLAQKYCQGRFTEWDDKITTPPGLYWISILIPQAAKSSGLIASYGCDPGTLRATNAIGLLVLSHIAVLCRREIEARHDGGPEGEARAGAGAVSSYALHTGFNIALFPLLFFFSGLYYTDVVSTAVVLLALLNHLVRVGRERNSFASDLLTLVLGMASLAMRQTNVFWVVVFMGGLEAVQAVKTLRPGNAIPQGPSGEPSESPMSDLKGYASGQVHDLPLHQAWPEGNLAVAALCNPMRILRRIWPHVAILLSFSGFVSWNGGVVLGDKSNHVATIHLAQMLYVWAFFAFFSLPLLVPLALQLLRTILARPPRGIVAKTAAFYKARALWLVCLAAGVALSAAVVRHNTIVHPFTLADNRHYMFYVFRYTIRRAPWIRYALILPYTLSRWMVWATLAGSAPAQGETTASKGPHKNATSSSSRKPTQADGPANAVPSSTALMLLLATALSLVTAPLVEPRYFIIPWVLWRLHVPAWSIGRGEGGGGGSARDSVLRSLAGRYDVRLVLETAWFAAINAATGYVFLMRPYVWRAEDGGELDGGRLQRFMW</sequence>
<comment type="similarity">
    <text evidence="3">Belongs to the ALG10 glucosyltransferase family.</text>
</comment>
<keyword evidence="6" id="KW-0328">Glycosyltransferase</keyword>
<feature type="transmembrane region" description="Helical" evidence="16">
    <location>
        <begin position="12"/>
        <end position="33"/>
    </location>
</feature>
<evidence type="ECO:0000256" key="7">
    <source>
        <dbReference type="ARBA" id="ARBA00022679"/>
    </source>
</evidence>
<evidence type="ECO:0000256" key="8">
    <source>
        <dbReference type="ARBA" id="ARBA00022692"/>
    </source>
</evidence>
<comment type="pathway">
    <text evidence="2">Protein modification; protein glycosylation.</text>
</comment>
<organism evidence="17 18">
    <name type="scientific">Escovopsis weberi</name>
    <dbReference type="NCBI Taxonomy" id="150374"/>
    <lineage>
        <taxon>Eukaryota</taxon>
        <taxon>Fungi</taxon>
        <taxon>Dikarya</taxon>
        <taxon>Ascomycota</taxon>
        <taxon>Pezizomycotina</taxon>
        <taxon>Sordariomycetes</taxon>
        <taxon>Hypocreomycetidae</taxon>
        <taxon>Hypocreales</taxon>
        <taxon>Hypocreaceae</taxon>
        <taxon>Escovopsis</taxon>
    </lineage>
</organism>
<dbReference type="STRING" id="150374.A0A0M8N9L1"/>
<dbReference type="AlphaFoldDB" id="A0A0M8N9L1"/>
<feature type="compositionally biased region" description="Polar residues" evidence="15">
    <location>
        <begin position="475"/>
        <end position="495"/>
    </location>
</feature>
<evidence type="ECO:0000256" key="9">
    <source>
        <dbReference type="ARBA" id="ARBA00022824"/>
    </source>
</evidence>
<evidence type="ECO:0000256" key="4">
    <source>
        <dbReference type="ARBA" id="ARBA00011967"/>
    </source>
</evidence>
<comment type="function">
    <text evidence="13">Dol-P-Glc:Glc(2)Man(9)GlcNAc(2)-PP-Dol alpha-1,2-glucosyltransferase that operates in the biosynthetic pathway of dolichol-linked oligosaccharides, the glycan precursors employed in protein asparagine (N)-glycosylation. The assembly of dolichol-linked oligosaccharides begins on the cytosolic side of the endoplasmic reticulum membrane and finishes in its lumen. The sequential addition of sugars to dolichol pyrophosphate produces dolichol-linked oligosaccharides containing fourteen sugars, including two GlcNAcs, nine mannoses and three glucoses. Once assembled, the oligosaccharide is transferred from the lipid to nascent proteins by oligosaccharyltransferases. In the lumen of the endoplasmic reticulum, adds the third and last glucose residue from dolichyl phosphate glucose (Dol-P-Glc) onto the lipid-linked oligosaccharide intermediate Glc(2)Man(9)GlcNAc(2)-PP-Dol to produce Glc(3)Man(9)GlcNAc(2)-PP-Dol.</text>
</comment>
<evidence type="ECO:0000313" key="17">
    <source>
        <dbReference type="EMBL" id="KOS22841.1"/>
    </source>
</evidence>
<feature type="transmembrane region" description="Helical" evidence="16">
    <location>
        <begin position="316"/>
        <end position="334"/>
    </location>
</feature>
<comment type="catalytic activity">
    <reaction evidence="14">
        <text>an alpha-D-Glc-(1-&gt;3)-alpha-D-Glc-(1-&gt;3)-alpha-D-Man-(1-&gt;2)-alpha-D-Man-(1-&gt;2)-alpha-D-Man-(1-&gt;3)-[alpha-D-Man-(1-&gt;2)-alpha-D-Man-(1-&gt;3)-[alpha-D-Man-(1-&gt;2)-alpha-D-Man-(1-&gt;6)]-alpha-D-Man-(1-&gt;6)]-beta-D-Man-(1-&gt;4)-beta-D-GlcNAc-(1-&gt;4)-alpha-D-GlcNAc-diphospho-di-trans,poly-cis-dolichol + a di-trans,poly-cis-dolichyl beta-D-glucosyl phosphate = a alpha-D-Glc-(1-&gt;2)-alpha-D-Glc-(1-&gt;3)-alpha-D-Glc-(1-&gt;3)-alpha-D-Man-(1-&gt;2)-alpha-D-Man-(1-&gt;2)-alpha-D-Man-(1-&gt;3)-[alpha-D-Man-(1-&gt;2)-alpha-D-Man-(1-&gt;3)-[alpha-D-Man-(1-&gt;2)-alpha-D-Man-(1-&gt;6)]-alpha-D-Man-(1-&gt;6)]-beta-D-Man-(1-&gt;4)-beta-D-GlcNAc-(1-&gt;4)-alpha-D-GlcNAc-diphospho-di-trans,poly-cis-dolichol + a di-trans,poly-cis-dolichyl phosphate + H(+)</text>
        <dbReference type="Rhea" id="RHEA:29543"/>
        <dbReference type="Rhea" id="RHEA-COMP:19498"/>
        <dbReference type="Rhea" id="RHEA-COMP:19502"/>
        <dbReference type="Rhea" id="RHEA-COMP:19512"/>
        <dbReference type="Rhea" id="RHEA-COMP:19522"/>
        <dbReference type="ChEBI" id="CHEBI:15378"/>
        <dbReference type="ChEBI" id="CHEBI:57525"/>
        <dbReference type="ChEBI" id="CHEBI:57683"/>
        <dbReference type="ChEBI" id="CHEBI:132522"/>
        <dbReference type="ChEBI" id="CHEBI:132523"/>
        <dbReference type="EC" id="2.4.1.256"/>
    </reaction>
    <physiologicalReaction direction="left-to-right" evidence="14">
        <dbReference type="Rhea" id="RHEA:29544"/>
    </physiologicalReaction>
</comment>
<evidence type="ECO:0000256" key="10">
    <source>
        <dbReference type="ARBA" id="ARBA00022989"/>
    </source>
</evidence>
<dbReference type="EMBL" id="LGSR01000002">
    <property type="protein sequence ID" value="KOS22841.1"/>
    <property type="molecule type" value="Genomic_DNA"/>
</dbReference>
<keyword evidence="18" id="KW-1185">Reference proteome</keyword>
<evidence type="ECO:0000256" key="16">
    <source>
        <dbReference type="SAM" id="Phobius"/>
    </source>
</evidence>
<dbReference type="UniPathway" id="UPA00378"/>
<keyword evidence="9" id="KW-0256">Endoplasmic reticulum</keyword>
<dbReference type="Proteomes" id="UP000053831">
    <property type="component" value="Unassembled WGS sequence"/>
</dbReference>
<accession>A0A0M8N9L1</accession>
<dbReference type="PANTHER" id="PTHR12989">
    <property type="entry name" value="ALPHA-1,2-GLUCOSYLTRANSFERASE ALG10"/>
    <property type="match status" value="1"/>
</dbReference>
<feature type="transmembrane region" description="Helical" evidence="16">
    <location>
        <begin position="397"/>
        <end position="416"/>
    </location>
</feature>
<evidence type="ECO:0000313" key="18">
    <source>
        <dbReference type="Proteomes" id="UP000053831"/>
    </source>
</evidence>
<dbReference type="OrthoDB" id="4769at2759"/>
<keyword evidence="10 16" id="KW-1133">Transmembrane helix</keyword>
<dbReference type="PANTHER" id="PTHR12989:SF10">
    <property type="entry name" value="DOL-P-GLC:GLC(2)MAN(9)GLCNAC(2)-PP-DOL ALPHA-1,2-GLUCOSYLTRANSFERASE-RELATED"/>
    <property type="match status" value="1"/>
</dbReference>
<name>A0A0M8N9L1_ESCWE</name>
<reference evidence="17 18" key="1">
    <citation type="submission" date="2015-07" db="EMBL/GenBank/DDBJ databases">
        <title>The genome of the fungus Escovopsis weberi, a specialized disease agent of ant agriculture.</title>
        <authorList>
            <person name="de Man T.J."/>
            <person name="Stajich J.E."/>
            <person name="Kubicek C.P."/>
            <person name="Chenthamara K."/>
            <person name="Atanasova L."/>
            <person name="Druzhinina I.S."/>
            <person name="Birnbaum S."/>
            <person name="Barribeau S.M."/>
            <person name="Teiling C."/>
            <person name="Suen G."/>
            <person name="Currie C."/>
            <person name="Gerardo N.M."/>
        </authorList>
    </citation>
    <scope>NUCLEOTIDE SEQUENCE [LARGE SCALE GENOMIC DNA]</scope>
</reference>
<comment type="subcellular location">
    <subcellularLocation>
        <location evidence="1">Endoplasmic reticulum membrane</location>
        <topology evidence="1">Multi-pass membrane protein</topology>
    </subcellularLocation>
</comment>
<evidence type="ECO:0000256" key="15">
    <source>
        <dbReference type="SAM" id="MobiDB-lite"/>
    </source>
</evidence>
<evidence type="ECO:0000256" key="13">
    <source>
        <dbReference type="ARBA" id="ARBA00044727"/>
    </source>
</evidence>
<keyword evidence="7" id="KW-0808">Transferase</keyword>
<dbReference type="GO" id="GO:0006488">
    <property type="term" value="P:dolichol-linked oligosaccharide biosynthetic process"/>
    <property type="evidence" value="ECO:0007669"/>
    <property type="project" value="InterPro"/>
</dbReference>
<evidence type="ECO:0000256" key="2">
    <source>
        <dbReference type="ARBA" id="ARBA00004922"/>
    </source>
</evidence>
<evidence type="ECO:0000256" key="3">
    <source>
        <dbReference type="ARBA" id="ARBA00010600"/>
    </source>
</evidence>
<keyword evidence="11 16" id="KW-0472">Membrane</keyword>